<dbReference type="EMBL" id="JAMYWD010000012">
    <property type="protein sequence ID" value="KAJ4950805.1"/>
    <property type="molecule type" value="Genomic_DNA"/>
</dbReference>
<proteinExistence type="predicted"/>
<dbReference type="Proteomes" id="UP001141806">
    <property type="component" value="Unassembled WGS sequence"/>
</dbReference>
<gene>
    <name evidence="1" type="ORF">NE237_027637</name>
</gene>
<evidence type="ECO:0000313" key="2">
    <source>
        <dbReference type="Proteomes" id="UP001141806"/>
    </source>
</evidence>
<name>A0A9Q0GNR4_9MAGN</name>
<protein>
    <submittedName>
        <fullName evidence="1">Uncharacterized protein</fullName>
    </submittedName>
</protein>
<dbReference type="OrthoDB" id="5365701at2759"/>
<sequence>MKTIVSYGLPNSWQKGETGRILIVLVTLPTGKNRNPSSWQIEEGQLAKAEWWNKNLRNITRMMRWRAFDGCWKSSPVRPASCRRRAKRQQQFQSPQARTAAAPALSSLASTSSSRFPISRLRFNVPDDRQRWESLREVSSWGGTLQWFSKVVDLKRAEVQARDGPSDRNALAKWRILNRWHGKNLAMHYKVFIHHVSTTIRPRGMGAVDCGEMISRVYNWPAEQAVRVRY</sequence>
<keyword evidence="2" id="KW-1185">Reference proteome</keyword>
<comment type="caution">
    <text evidence="1">The sequence shown here is derived from an EMBL/GenBank/DDBJ whole genome shotgun (WGS) entry which is preliminary data.</text>
</comment>
<reference evidence="1" key="1">
    <citation type="journal article" date="2023" name="Plant J.">
        <title>The genome of the king protea, Protea cynaroides.</title>
        <authorList>
            <person name="Chang J."/>
            <person name="Duong T.A."/>
            <person name="Schoeman C."/>
            <person name="Ma X."/>
            <person name="Roodt D."/>
            <person name="Barker N."/>
            <person name="Li Z."/>
            <person name="Van de Peer Y."/>
            <person name="Mizrachi E."/>
        </authorList>
    </citation>
    <scope>NUCLEOTIDE SEQUENCE</scope>
    <source>
        <tissue evidence="1">Young leaves</tissue>
    </source>
</reference>
<accession>A0A9Q0GNR4</accession>
<evidence type="ECO:0000313" key="1">
    <source>
        <dbReference type="EMBL" id="KAJ4950805.1"/>
    </source>
</evidence>
<organism evidence="1 2">
    <name type="scientific">Protea cynaroides</name>
    <dbReference type="NCBI Taxonomy" id="273540"/>
    <lineage>
        <taxon>Eukaryota</taxon>
        <taxon>Viridiplantae</taxon>
        <taxon>Streptophyta</taxon>
        <taxon>Embryophyta</taxon>
        <taxon>Tracheophyta</taxon>
        <taxon>Spermatophyta</taxon>
        <taxon>Magnoliopsida</taxon>
        <taxon>Proteales</taxon>
        <taxon>Proteaceae</taxon>
        <taxon>Protea</taxon>
    </lineage>
</organism>
<dbReference type="AlphaFoldDB" id="A0A9Q0GNR4"/>